<dbReference type="EMBL" id="MCFJ01000007">
    <property type="protein sequence ID" value="ORY64027.1"/>
    <property type="molecule type" value="Genomic_DNA"/>
</dbReference>
<dbReference type="Pfam" id="PF01431">
    <property type="entry name" value="Peptidase_M13"/>
    <property type="match status" value="1"/>
</dbReference>
<evidence type="ECO:0000259" key="10">
    <source>
        <dbReference type="Pfam" id="PF01431"/>
    </source>
</evidence>
<keyword evidence="9" id="KW-0472">Membrane</keyword>
<evidence type="ECO:0000256" key="8">
    <source>
        <dbReference type="SAM" id="MobiDB-lite"/>
    </source>
</evidence>
<dbReference type="PROSITE" id="PS51885">
    <property type="entry name" value="NEPRILYSIN"/>
    <property type="match status" value="1"/>
</dbReference>
<dbReference type="GO" id="GO:0005886">
    <property type="term" value="C:plasma membrane"/>
    <property type="evidence" value="ECO:0007669"/>
    <property type="project" value="TreeGrafter"/>
</dbReference>
<evidence type="ECO:0000256" key="7">
    <source>
        <dbReference type="ARBA" id="ARBA00023049"/>
    </source>
</evidence>
<accession>A0A1Y2DXR5</accession>
<dbReference type="InterPro" id="IPR008753">
    <property type="entry name" value="Peptidase_M13_N"/>
</dbReference>
<protein>
    <submittedName>
        <fullName evidence="12">Peptidase family M13</fullName>
    </submittedName>
</protein>
<evidence type="ECO:0000256" key="6">
    <source>
        <dbReference type="ARBA" id="ARBA00022833"/>
    </source>
</evidence>
<feature type="domain" description="Peptidase M13 C-terminal" evidence="10">
    <location>
        <begin position="584"/>
        <end position="782"/>
    </location>
</feature>
<dbReference type="PRINTS" id="PR00786">
    <property type="entry name" value="NEPRILYSIN"/>
</dbReference>
<evidence type="ECO:0000256" key="3">
    <source>
        <dbReference type="ARBA" id="ARBA00022670"/>
    </source>
</evidence>
<dbReference type="STRING" id="1141098.A0A1Y2DXR5"/>
<dbReference type="Proteomes" id="UP000193689">
    <property type="component" value="Unassembled WGS sequence"/>
</dbReference>
<dbReference type="SUPFAM" id="SSF55486">
    <property type="entry name" value="Metalloproteases ('zincins'), catalytic domain"/>
    <property type="match status" value="1"/>
</dbReference>
<proteinExistence type="inferred from homology"/>
<keyword evidence="4" id="KW-0479">Metal-binding</keyword>
<keyword evidence="13" id="KW-1185">Reference proteome</keyword>
<evidence type="ECO:0000313" key="13">
    <source>
        <dbReference type="Proteomes" id="UP000193689"/>
    </source>
</evidence>
<reference evidence="12 13" key="1">
    <citation type="submission" date="2016-07" db="EMBL/GenBank/DDBJ databases">
        <title>Pervasive Adenine N6-methylation of Active Genes in Fungi.</title>
        <authorList>
            <consortium name="DOE Joint Genome Institute"/>
            <person name="Mondo S.J."/>
            <person name="Dannebaum R.O."/>
            <person name="Kuo R.C."/>
            <person name="Labutti K."/>
            <person name="Haridas S."/>
            <person name="Kuo A."/>
            <person name="Salamov A."/>
            <person name="Ahrendt S.R."/>
            <person name="Lipzen A."/>
            <person name="Sullivan W."/>
            <person name="Andreopoulos W.B."/>
            <person name="Clum A."/>
            <person name="Lindquist E."/>
            <person name="Daum C."/>
            <person name="Ramamoorthy G.K."/>
            <person name="Gryganskyi A."/>
            <person name="Culley D."/>
            <person name="Magnuson J.K."/>
            <person name="James T.Y."/>
            <person name="O'Malley M.A."/>
            <person name="Stajich J.E."/>
            <person name="Spatafora J.W."/>
            <person name="Visel A."/>
            <person name="Grigoriev I.V."/>
        </authorList>
    </citation>
    <scope>NUCLEOTIDE SEQUENCE [LARGE SCALE GENOMIC DNA]</scope>
    <source>
        <strain evidence="12 13">CBS 129021</strain>
    </source>
</reference>
<dbReference type="InterPro" id="IPR018497">
    <property type="entry name" value="Peptidase_M13_C"/>
</dbReference>
<organism evidence="12 13">
    <name type="scientific">Pseudomassariella vexata</name>
    <dbReference type="NCBI Taxonomy" id="1141098"/>
    <lineage>
        <taxon>Eukaryota</taxon>
        <taxon>Fungi</taxon>
        <taxon>Dikarya</taxon>
        <taxon>Ascomycota</taxon>
        <taxon>Pezizomycotina</taxon>
        <taxon>Sordariomycetes</taxon>
        <taxon>Xylariomycetidae</taxon>
        <taxon>Amphisphaeriales</taxon>
        <taxon>Pseudomassariaceae</taxon>
        <taxon>Pseudomassariella</taxon>
    </lineage>
</organism>
<keyword evidence="7" id="KW-0482">Metalloprotease</keyword>
<dbReference type="InterPro" id="IPR000718">
    <property type="entry name" value="Peptidase_M13"/>
</dbReference>
<dbReference type="InParanoid" id="A0A1Y2DXR5"/>
<dbReference type="OrthoDB" id="6475849at2759"/>
<evidence type="ECO:0000256" key="5">
    <source>
        <dbReference type="ARBA" id="ARBA00022801"/>
    </source>
</evidence>
<evidence type="ECO:0000256" key="9">
    <source>
        <dbReference type="SAM" id="Phobius"/>
    </source>
</evidence>
<dbReference type="Gene3D" id="3.40.390.10">
    <property type="entry name" value="Collagenase (Catalytic Domain)"/>
    <property type="match status" value="1"/>
</dbReference>
<feature type="domain" description="Peptidase M13 N-terminal" evidence="11">
    <location>
        <begin position="111"/>
        <end position="523"/>
    </location>
</feature>
<dbReference type="PANTHER" id="PTHR11733:SF167">
    <property type="entry name" value="FI17812P1-RELATED"/>
    <property type="match status" value="1"/>
</dbReference>
<dbReference type="Gene3D" id="1.10.1380.10">
    <property type="entry name" value="Neutral endopeptidase , domain2"/>
    <property type="match status" value="1"/>
</dbReference>
<keyword evidence="3" id="KW-0645">Protease</keyword>
<evidence type="ECO:0000256" key="2">
    <source>
        <dbReference type="ARBA" id="ARBA00007357"/>
    </source>
</evidence>
<dbReference type="Pfam" id="PF05649">
    <property type="entry name" value="Peptidase_M13_N"/>
    <property type="match status" value="1"/>
</dbReference>
<keyword evidence="9" id="KW-0812">Transmembrane</keyword>
<dbReference type="InterPro" id="IPR024079">
    <property type="entry name" value="MetalloPept_cat_dom_sf"/>
</dbReference>
<evidence type="ECO:0000313" key="12">
    <source>
        <dbReference type="EMBL" id="ORY64027.1"/>
    </source>
</evidence>
<dbReference type="InterPro" id="IPR042089">
    <property type="entry name" value="Peptidase_M13_dom_2"/>
</dbReference>
<keyword evidence="5" id="KW-0378">Hydrolase</keyword>
<keyword evidence="6" id="KW-0862">Zinc</keyword>
<dbReference type="GO" id="GO:0046872">
    <property type="term" value="F:metal ion binding"/>
    <property type="evidence" value="ECO:0007669"/>
    <property type="project" value="UniProtKB-KW"/>
</dbReference>
<dbReference type="GO" id="GO:0016485">
    <property type="term" value="P:protein processing"/>
    <property type="evidence" value="ECO:0007669"/>
    <property type="project" value="TreeGrafter"/>
</dbReference>
<evidence type="ECO:0000256" key="1">
    <source>
        <dbReference type="ARBA" id="ARBA00001947"/>
    </source>
</evidence>
<feature type="region of interest" description="Disordered" evidence="8">
    <location>
        <begin position="1"/>
        <end position="21"/>
    </location>
</feature>
<dbReference type="GO" id="GO:0004222">
    <property type="term" value="F:metalloendopeptidase activity"/>
    <property type="evidence" value="ECO:0007669"/>
    <property type="project" value="InterPro"/>
</dbReference>
<gene>
    <name evidence="12" type="ORF">BCR38DRAFT_433774</name>
</gene>
<dbReference type="GeneID" id="63776485"/>
<evidence type="ECO:0000259" key="11">
    <source>
        <dbReference type="Pfam" id="PF05649"/>
    </source>
</evidence>
<evidence type="ECO:0000256" key="4">
    <source>
        <dbReference type="ARBA" id="ARBA00022723"/>
    </source>
</evidence>
<dbReference type="CDD" id="cd08662">
    <property type="entry name" value="M13"/>
    <property type="match status" value="1"/>
</dbReference>
<comment type="caution">
    <text evidence="12">The sequence shown here is derived from an EMBL/GenBank/DDBJ whole genome shotgun (WGS) entry which is preliminary data.</text>
</comment>
<sequence>MTDHGRDERTPLLRRTSETGRNADRIATPDEDFAHLNRQVKIWRRRRWASFVCSGFLILGFVALLILSGVLSRSRGKLHMGSSICLTPSCIHAASEILYNLSPDYQNIDACTDFNHLVCDGFDARHDIAADRSAVSTISSMADNGKTILRHILESPYPNASQHSTFSPLNLLNVAASTDEDNFNMMQETYNSCINETALQKLGVQPLLSLVREVANHFPLGPGNSYGESGKLGENDFPQLSDAILFLQQIGVTTFESLGTGADDKNPEVVIIQASPAGLTLPSPEYYEDADTTQQYQDMLQAVFSAFIPGNSSRDDAAKLAQSVVDLERKIAEATPPPEDQQDVTKYYNIIKVSEARTIAPAIGLDSVIEGLVPSDYNVDSMLLAFPEFLANVSQILTETDKATVQSYLIWKTIDTYADAVQGPEVAPISRFYNVMNGLDPETKAERWQTCVSYVDSTVGWILSRFFIEAAFSADAKNFGDHIVTDIKQQFISKLNALSWMDDSVKKLAINKVNNIDQKIGYPTESPDITNPEDVQAWYAGLEITNSFFNNTVSSNRFSINQSWSELGKPVDHGRWYMQADTVNAYYSPVGNEIVFPAGIMQFPVFQYDLPAYVSYGAFASVAGHELSHAFDSSGRHYDEHGNYTDWWTNHTVKEFTKRADCFVEQYSNFSVPGANGEPLHVNGRLTLGENIADAGGISAAFAAWKQRQQSTPDEDLPGLDYFSHEQLFFIFYSQFWCNKSRKEQLIQRIYTDPHSPAFARILGTMANSRAFREAYNCPVKAPTCELW</sequence>
<keyword evidence="9" id="KW-1133">Transmembrane helix</keyword>
<dbReference type="RefSeq" id="XP_040715441.1">
    <property type="nucleotide sequence ID" value="XM_040860273.1"/>
</dbReference>
<comment type="similarity">
    <text evidence="2">Belongs to the peptidase M13 family.</text>
</comment>
<dbReference type="PANTHER" id="PTHR11733">
    <property type="entry name" value="ZINC METALLOPROTEASE FAMILY M13 NEPRILYSIN-RELATED"/>
    <property type="match status" value="1"/>
</dbReference>
<comment type="cofactor">
    <cofactor evidence="1">
        <name>Zn(2+)</name>
        <dbReference type="ChEBI" id="CHEBI:29105"/>
    </cofactor>
</comment>
<dbReference type="AlphaFoldDB" id="A0A1Y2DXR5"/>
<feature type="transmembrane region" description="Helical" evidence="9">
    <location>
        <begin position="48"/>
        <end position="71"/>
    </location>
</feature>
<name>A0A1Y2DXR5_9PEZI</name>